<sequence>MNIKRYQLSIISACLFALVSPTVGYSQEPETILEKPETLSEEAETIPQKPLTIPEEAETILQQSEIGYTPEFVNFYMGQCVGTKGSEAQAFCQCTIDKIQEKYPYEEFLGIGLEITGGAEPPEDFNKLIKSCEAEN</sequence>
<dbReference type="Proteomes" id="UP000177870">
    <property type="component" value="Chromosome"/>
</dbReference>
<dbReference type="AlphaFoldDB" id="A0A1D8TY13"/>
<name>A0A1D8TY13_9CYAN</name>
<accession>A0A1D8TY13</accession>
<dbReference type="RefSeq" id="WP_070394938.1">
    <property type="nucleotide sequence ID" value="NZ_CP017599.1"/>
</dbReference>
<feature type="chain" id="PRO_5009438899" evidence="1">
    <location>
        <begin position="27"/>
        <end position="136"/>
    </location>
</feature>
<dbReference type="EMBL" id="CP017599">
    <property type="protein sequence ID" value="AOX02532.1"/>
    <property type="molecule type" value="Genomic_DNA"/>
</dbReference>
<reference evidence="3" key="1">
    <citation type="submission" date="2016-10" db="EMBL/GenBank/DDBJ databases">
        <title>Comparative genomics uncovers the prolific and rare metabolic potential of the cyanobacterial genus Moorea.</title>
        <authorList>
            <person name="Leao T."/>
            <person name="Castelao G."/>
            <person name="Korobeynikov A."/>
            <person name="Monroe E.A."/>
            <person name="Podell S."/>
            <person name="Glukhov E."/>
            <person name="Allen E."/>
            <person name="Gerwick W.H."/>
            <person name="Gerwick L."/>
        </authorList>
    </citation>
    <scope>NUCLEOTIDE SEQUENCE [LARGE SCALE GENOMIC DNA]</scope>
    <source>
        <strain evidence="3">PAL-8-15-08-1</strain>
    </source>
</reference>
<dbReference type="KEGG" id="mpro:BJP34_26570"/>
<proteinExistence type="predicted"/>
<evidence type="ECO:0000313" key="2">
    <source>
        <dbReference type="EMBL" id="AOX02532.1"/>
    </source>
</evidence>
<evidence type="ECO:0000313" key="3">
    <source>
        <dbReference type="Proteomes" id="UP000177870"/>
    </source>
</evidence>
<protein>
    <submittedName>
        <fullName evidence="2">Uncharacterized protein</fullName>
    </submittedName>
</protein>
<feature type="signal peptide" evidence="1">
    <location>
        <begin position="1"/>
        <end position="26"/>
    </location>
</feature>
<organism evidence="2 3">
    <name type="scientific">Moorena producens PAL-8-15-08-1</name>
    <dbReference type="NCBI Taxonomy" id="1458985"/>
    <lineage>
        <taxon>Bacteria</taxon>
        <taxon>Bacillati</taxon>
        <taxon>Cyanobacteriota</taxon>
        <taxon>Cyanophyceae</taxon>
        <taxon>Coleofasciculales</taxon>
        <taxon>Coleofasciculaceae</taxon>
        <taxon>Moorena</taxon>
    </lineage>
</organism>
<keyword evidence="1" id="KW-0732">Signal</keyword>
<evidence type="ECO:0000256" key="1">
    <source>
        <dbReference type="SAM" id="SignalP"/>
    </source>
</evidence>
<dbReference type="OrthoDB" id="426647at2"/>
<gene>
    <name evidence="2" type="ORF">BJP34_26570</name>
</gene>